<dbReference type="Proteomes" id="UP000237968">
    <property type="component" value="Unassembled WGS sequence"/>
</dbReference>
<accession>A0A2S9XDJ7</accession>
<dbReference type="RefSeq" id="WP_106395185.1">
    <property type="nucleotide sequence ID" value="NZ_PVNK01000263.1"/>
</dbReference>
<sequence length="88" mass="9658">MQADSEGKAAVEIPLATIMVTVEPRENLPDRPGDYEWKTAFPVVIEAGGTKHELELKVDRRWSGAKRDRPGYLPGDPSVGQRSLDLAA</sequence>
<reference evidence="2 3" key="1">
    <citation type="submission" date="2018-03" db="EMBL/GenBank/DDBJ databases">
        <title>Draft Genome Sequences of the Obligatory Marine Myxobacteria Enhygromyxa salina SWB005.</title>
        <authorList>
            <person name="Poehlein A."/>
            <person name="Moghaddam J.A."/>
            <person name="Harms H."/>
            <person name="Alanjari M."/>
            <person name="Koenig G.M."/>
            <person name="Daniel R."/>
            <person name="Schaeberle T.F."/>
        </authorList>
    </citation>
    <scope>NUCLEOTIDE SEQUENCE [LARGE SCALE GENOMIC DNA]</scope>
    <source>
        <strain evidence="2 3">SWB005</strain>
    </source>
</reference>
<evidence type="ECO:0000313" key="3">
    <source>
        <dbReference type="Proteomes" id="UP000237968"/>
    </source>
</evidence>
<dbReference type="AlphaFoldDB" id="A0A2S9XDJ7"/>
<evidence type="ECO:0000313" key="2">
    <source>
        <dbReference type="EMBL" id="PRP90927.1"/>
    </source>
</evidence>
<evidence type="ECO:0000256" key="1">
    <source>
        <dbReference type="SAM" id="MobiDB-lite"/>
    </source>
</evidence>
<feature type="region of interest" description="Disordered" evidence="1">
    <location>
        <begin position="65"/>
        <end position="88"/>
    </location>
</feature>
<dbReference type="EMBL" id="PVNK01000263">
    <property type="protein sequence ID" value="PRP90927.1"/>
    <property type="molecule type" value="Genomic_DNA"/>
</dbReference>
<protein>
    <submittedName>
        <fullName evidence="2">Uncharacterized protein</fullName>
    </submittedName>
</protein>
<keyword evidence="3" id="KW-1185">Reference proteome</keyword>
<comment type="caution">
    <text evidence="2">The sequence shown here is derived from an EMBL/GenBank/DDBJ whole genome shotgun (WGS) entry which is preliminary data.</text>
</comment>
<proteinExistence type="predicted"/>
<gene>
    <name evidence="2" type="ORF">ENSA5_60020</name>
</gene>
<organism evidence="2 3">
    <name type="scientific">Enhygromyxa salina</name>
    <dbReference type="NCBI Taxonomy" id="215803"/>
    <lineage>
        <taxon>Bacteria</taxon>
        <taxon>Pseudomonadati</taxon>
        <taxon>Myxococcota</taxon>
        <taxon>Polyangia</taxon>
        <taxon>Nannocystales</taxon>
        <taxon>Nannocystaceae</taxon>
        <taxon>Enhygromyxa</taxon>
    </lineage>
</organism>
<name>A0A2S9XDJ7_9BACT</name>